<feature type="domain" description="Acyl-ACP thioesterase N-terminal hotdog" evidence="8">
    <location>
        <begin position="7"/>
        <end position="133"/>
    </location>
</feature>
<dbReference type="PANTHER" id="PTHR31727:SF6">
    <property type="entry name" value="OLEOYL-ACYL CARRIER PROTEIN THIOESTERASE 1, CHLOROPLASTIC"/>
    <property type="match status" value="1"/>
</dbReference>
<evidence type="ECO:0000259" key="9">
    <source>
        <dbReference type="Pfam" id="PF20791"/>
    </source>
</evidence>
<dbReference type="EMBL" id="LOCK01000042">
    <property type="protein sequence ID" value="KTE90294.1"/>
    <property type="molecule type" value="Genomic_DNA"/>
</dbReference>
<organism evidence="10 11">
    <name type="scientific">Desulfitobacterium hafniense</name>
    <name type="common">Desulfitobacterium frappieri</name>
    <dbReference type="NCBI Taxonomy" id="49338"/>
    <lineage>
        <taxon>Bacteria</taxon>
        <taxon>Bacillati</taxon>
        <taxon>Bacillota</taxon>
        <taxon>Clostridia</taxon>
        <taxon>Eubacteriales</taxon>
        <taxon>Desulfitobacteriaceae</taxon>
        <taxon>Desulfitobacterium</taxon>
    </lineage>
</organism>
<evidence type="ECO:0000259" key="8">
    <source>
        <dbReference type="Pfam" id="PF01643"/>
    </source>
</evidence>
<evidence type="ECO:0000256" key="4">
    <source>
        <dbReference type="ARBA" id="ARBA00022832"/>
    </source>
</evidence>
<keyword evidence="4" id="KW-0276">Fatty acid metabolism</keyword>
<dbReference type="InterPro" id="IPR002864">
    <property type="entry name" value="Acyl-ACP_thioesterase_NHD"/>
</dbReference>
<keyword evidence="5" id="KW-0809">Transit peptide</keyword>
<dbReference type="Proteomes" id="UP000054623">
    <property type="component" value="Unassembled WGS sequence"/>
</dbReference>
<keyword evidence="2" id="KW-0444">Lipid biosynthesis</keyword>
<dbReference type="Pfam" id="PF01643">
    <property type="entry name" value="Acyl-ACP_TE"/>
    <property type="match status" value="1"/>
</dbReference>
<evidence type="ECO:0000313" key="10">
    <source>
        <dbReference type="EMBL" id="KTE90294.1"/>
    </source>
</evidence>
<dbReference type="AlphaFoldDB" id="A0A0W1JFQ5"/>
<keyword evidence="3" id="KW-0378">Hydrolase</keyword>
<feature type="domain" description="Acyl-ACP thioesterase-like C-terminal" evidence="9">
    <location>
        <begin position="156"/>
        <end position="249"/>
    </location>
</feature>
<dbReference type="OrthoDB" id="9801517at2"/>
<evidence type="ECO:0000313" key="11">
    <source>
        <dbReference type="Proteomes" id="UP000054623"/>
    </source>
</evidence>
<comment type="similarity">
    <text evidence="1">Belongs to the acyl-ACP thioesterase family.</text>
</comment>
<dbReference type="Gene3D" id="3.10.129.10">
    <property type="entry name" value="Hotdog Thioesterase"/>
    <property type="match status" value="1"/>
</dbReference>
<dbReference type="InterPro" id="IPR049427">
    <property type="entry name" value="Acyl-ACP_TE_C"/>
</dbReference>
<evidence type="ECO:0000256" key="6">
    <source>
        <dbReference type="ARBA" id="ARBA00023098"/>
    </source>
</evidence>
<dbReference type="InterPro" id="IPR045023">
    <property type="entry name" value="FATA/B"/>
</dbReference>
<keyword evidence="7" id="KW-0275">Fatty acid biosynthesis</keyword>
<dbReference type="PANTHER" id="PTHR31727">
    <property type="entry name" value="OLEOYL-ACYL CARRIER PROTEIN THIOESTERASE 1, CHLOROPLASTIC"/>
    <property type="match status" value="1"/>
</dbReference>
<dbReference type="GO" id="GO:0000036">
    <property type="term" value="F:acyl carrier activity"/>
    <property type="evidence" value="ECO:0007669"/>
    <property type="project" value="TreeGrafter"/>
</dbReference>
<evidence type="ECO:0000256" key="2">
    <source>
        <dbReference type="ARBA" id="ARBA00022516"/>
    </source>
</evidence>
<dbReference type="GO" id="GO:0016297">
    <property type="term" value="F:fatty acyl-[ACP] hydrolase activity"/>
    <property type="evidence" value="ECO:0007669"/>
    <property type="project" value="InterPro"/>
</dbReference>
<accession>A0A0W1JFQ5</accession>
<evidence type="ECO:0000256" key="5">
    <source>
        <dbReference type="ARBA" id="ARBA00022946"/>
    </source>
</evidence>
<sequence>MVIMSGYSKEYEIFYFQVDQFGEASVITILDFLEDCAIAHSEAVGLGIESLLEQRTCWVLNRWRLEMERYPRLGEKVTIETLNTGFERFYGERVFTIRDSQGNIIGKAGSLWIYLNIDKRRPTRIPLQFADQYGVPERYEGKEPFEDLPEITDIHSEIRFHVRRSDIDTNGHVNNTRYVEWMLEGISEESLKDYRLHRLEVIYKKETPYGTDILSQGQGAKDAGLQYLHRVLDQSGERELACGRTVWTKR</sequence>
<dbReference type="Pfam" id="PF20791">
    <property type="entry name" value="Acyl-ACP_TE_C"/>
    <property type="match status" value="1"/>
</dbReference>
<name>A0A0W1JFQ5_DESHA</name>
<dbReference type="CDD" id="cd00586">
    <property type="entry name" value="4HBT"/>
    <property type="match status" value="2"/>
</dbReference>
<reference evidence="10 11" key="1">
    <citation type="submission" date="2015-12" db="EMBL/GenBank/DDBJ databases">
        <title>Draft Genome Sequence of Desulfitobacterium hafniense Strain DH, a Sulfate-reducing Bacterium Isolated from Paddy Soils.</title>
        <authorList>
            <person name="Bao P."/>
            <person name="Zhang X."/>
            <person name="Li G."/>
        </authorList>
    </citation>
    <scope>NUCLEOTIDE SEQUENCE [LARGE SCALE GENOMIC DNA]</scope>
    <source>
        <strain evidence="10 11">DH</strain>
    </source>
</reference>
<evidence type="ECO:0000256" key="7">
    <source>
        <dbReference type="ARBA" id="ARBA00023160"/>
    </source>
</evidence>
<keyword evidence="6" id="KW-0443">Lipid metabolism</keyword>
<comment type="caution">
    <text evidence="10">The sequence shown here is derived from an EMBL/GenBank/DDBJ whole genome shotgun (WGS) entry which is preliminary data.</text>
</comment>
<protein>
    <submittedName>
        <fullName evidence="10">Acyl-ACP thioesterase</fullName>
    </submittedName>
</protein>
<evidence type="ECO:0000256" key="1">
    <source>
        <dbReference type="ARBA" id="ARBA00006500"/>
    </source>
</evidence>
<dbReference type="InterPro" id="IPR029069">
    <property type="entry name" value="HotDog_dom_sf"/>
</dbReference>
<dbReference type="SUPFAM" id="SSF54637">
    <property type="entry name" value="Thioesterase/thiol ester dehydrase-isomerase"/>
    <property type="match status" value="2"/>
</dbReference>
<gene>
    <name evidence="10" type="ORF">AT727_24565</name>
</gene>
<evidence type="ECO:0000256" key="3">
    <source>
        <dbReference type="ARBA" id="ARBA00022801"/>
    </source>
</evidence>
<proteinExistence type="inferred from homology"/>